<dbReference type="Gene3D" id="3.40.366.10">
    <property type="entry name" value="Malonyl-Coenzyme A Acyl Carrier Protein, domain 2"/>
    <property type="match status" value="1"/>
</dbReference>
<dbReference type="NCBIfam" id="TIGR00128">
    <property type="entry name" value="fabD"/>
    <property type="match status" value="1"/>
</dbReference>
<dbReference type="SUPFAM" id="SSF55048">
    <property type="entry name" value="Probable ACP-binding domain of malonyl-CoA ACP transacylase"/>
    <property type="match status" value="1"/>
</dbReference>
<dbReference type="InterPro" id="IPR004410">
    <property type="entry name" value="Malonyl_CoA-ACP_transAc_FabD"/>
</dbReference>
<dbReference type="PIRSF" id="PIRSF000446">
    <property type="entry name" value="Mct"/>
    <property type="match status" value="1"/>
</dbReference>
<gene>
    <name evidence="9" type="primary">fabD</name>
    <name evidence="9" type="ORF">C4520_14095</name>
</gene>
<evidence type="ECO:0000256" key="1">
    <source>
        <dbReference type="ARBA" id="ARBA00013258"/>
    </source>
</evidence>
<dbReference type="SUPFAM" id="SSF52151">
    <property type="entry name" value="FabD/lysophospholipase-like"/>
    <property type="match status" value="1"/>
</dbReference>
<feature type="active site" evidence="7">
    <location>
        <position position="199"/>
    </location>
</feature>
<name>A0A3A4NK48_ABYX5</name>
<evidence type="ECO:0000256" key="2">
    <source>
        <dbReference type="ARBA" id="ARBA00018953"/>
    </source>
</evidence>
<dbReference type="AlphaFoldDB" id="A0A3A4NK48"/>
<dbReference type="Proteomes" id="UP000265882">
    <property type="component" value="Unassembled WGS sequence"/>
</dbReference>
<dbReference type="InterPro" id="IPR024925">
    <property type="entry name" value="Malonyl_CoA-ACP_transAc"/>
</dbReference>
<feature type="active site" evidence="7">
    <location>
        <position position="91"/>
    </location>
</feature>
<dbReference type="InterPro" id="IPR001227">
    <property type="entry name" value="Ac_transferase_dom_sf"/>
</dbReference>
<dbReference type="InterPro" id="IPR016035">
    <property type="entry name" value="Acyl_Trfase/lysoPLipase"/>
</dbReference>
<comment type="caution">
    <text evidence="9">The sequence shown here is derived from an EMBL/GenBank/DDBJ whole genome shotgun (WGS) entry which is preliminary data.</text>
</comment>
<protein>
    <recommendedName>
        <fullName evidence="2 6">Malonyl CoA-acyl carrier protein transacylase</fullName>
        <ecNumber evidence="1 6">2.3.1.39</ecNumber>
    </recommendedName>
</protein>
<dbReference type="Gene3D" id="3.30.70.250">
    <property type="entry name" value="Malonyl-CoA ACP transacylase, ACP-binding"/>
    <property type="match status" value="1"/>
</dbReference>
<dbReference type="GO" id="GO:0005829">
    <property type="term" value="C:cytosol"/>
    <property type="evidence" value="ECO:0007669"/>
    <property type="project" value="TreeGrafter"/>
</dbReference>
<dbReference type="PANTHER" id="PTHR42681:SF1">
    <property type="entry name" value="MALONYL-COA-ACYL CARRIER PROTEIN TRANSACYLASE, MITOCHONDRIAL"/>
    <property type="match status" value="1"/>
</dbReference>
<comment type="catalytic activity">
    <reaction evidence="5 6">
        <text>holo-[ACP] + malonyl-CoA = malonyl-[ACP] + CoA</text>
        <dbReference type="Rhea" id="RHEA:41792"/>
        <dbReference type="Rhea" id="RHEA-COMP:9623"/>
        <dbReference type="Rhea" id="RHEA-COMP:9685"/>
        <dbReference type="ChEBI" id="CHEBI:57287"/>
        <dbReference type="ChEBI" id="CHEBI:57384"/>
        <dbReference type="ChEBI" id="CHEBI:64479"/>
        <dbReference type="ChEBI" id="CHEBI:78449"/>
        <dbReference type="EC" id="2.3.1.39"/>
    </reaction>
</comment>
<evidence type="ECO:0000256" key="4">
    <source>
        <dbReference type="ARBA" id="ARBA00023315"/>
    </source>
</evidence>
<comment type="similarity">
    <text evidence="6">Belongs to the fabD family.</text>
</comment>
<dbReference type="EMBL" id="QZKU01000099">
    <property type="protein sequence ID" value="RJP18566.1"/>
    <property type="molecule type" value="Genomic_DNA"/>
</dbReference>
<dbReference type="SMART" id="SM00827">
    <property type="entry name" value="PKS_AT"/>
    <property type="match status" value="1"/>
</dbReference>
<keyword evidence="3 6" id="KW-0808">Transferase</keyword>
<dbReference type="PANTHER" id="PTHR42681">
    <property type="entry name" value="MALONYL-COA-ACYL CARRIER PROTEIN TRANSACYLASE, MITOCHONDRIAL"/>
    <property type="match status" value="1"/>
</dbReference>
<dbReference type="GO" id="GO:0004314">
    <property type="term" value="F:[acyl-carrier-protein] S-malonyltransferase activity"/>
    <property type="evidence" value="ECO:0007669"/>
    <property type="project" value="UniProtKB-EC"/>
</dbReference>
<evidence type="ECO:0000313" key="10">
    <source>
        <dbReference type="Proteomes" id="UP000265882"/>
    </source>
</evidence>
<evidence type="ECO:0000256" key="5">
    <source>
        <dbReference type="ARBA" id="ARBA00048462"/>
    </source>
</evidence>
<reference evidence="9 10" key="1">
    <citation type="journal article" date="2017" name="ISME J.">
        <title>Energy and carbon metabolisms in a deep terrestrial subsurface fluid microbial community.</title>
        <authorList>
            <person name="Momper L."/>
            <person name="Jungbluth S.P."/>
            <person name="Lee M.D."/>
            <person name="Amend J.P."/>
        </authorList>
    </citation>
    <scope>NUCLEOTIDE SEQUENCE [LARGE SCALE GENOMIC DNA]</scope>
    <source>
        <strain evidence="9">SURF_5</strain>
    </source>
</reference>
<dbReference type="Pfam" id="PF00698">
    <property type="entry name" value="Acyl_transf_1"/>
    <property type="match status" value="1"/>
</dbReference>
<dbReference type="InterPro" id="IPR016036">
    <property type="entry name" value="Malonyl_transacylase_ACP-bd"/>
</dbReference>
<evidence type="ECO:0000256" key="6">
    <source>
        <dbReference type="PIRNR" id="PIRNR000446"/>
    </source>
</evidence>
<sequence length="313" mass="33776">MGKIAWIFPGQGSQYVGMGKSLCTTYPEACRVLEQAEHVLGSDLREVMFEGPEETLRQTRYAQPAIFALSVAVSKVLFSMGLRPDIVAGHSLGEYSALVAGGAIDFEDAVGLVYSRATCMQYACEQKTGTMCAILGLDDKMVEEVCRRIDGGIVDVANFNSAEQVVISGEPEAVRLAGEEAKKRGAKRAVALSVSGAFHSRLMRPAAERFEQSISSARISAPAAAFYPNVSAAVTVDAEQIRENLLRQICSPVRWQHSITNMLKEGADTFIEVGPGKVLSGLLKRVNGSAVCLNAETPESLEQVYKHFHGATR</sequence>
<evidence type="ECO:0000259" key="8">
    <source>
        <dbReference type="SMART" id="SM00827"/>
    </source>
</evidence>
<dbReference type="InterPro" id="IPR050858">
    <property type="entry name" value="Mal-CoA-ACP_Trans/PKS_FabD"/>
</dbReference>
<evidence type="ECO:0000313" key="9">
    <source>
        <dbReference type="EMBL" id="RJP18566.1"/>
    </source>
</evidence>
<accession>A0A3A4NK48</accession>
<organism evidence="9 10">
    <name type="scientific">Abyssobacteria bacterium (strain SURF_5)</name>
    <dbReference type="NCBI Taxonomy" id="2093360"/>
    <lineage>
        <taxon>Bacteria</taxon>
        <taxon>Pseudomonadati</taxon>
        <taxon>Candidatus Hydrogenedentota</taxon>
        <taxon>Candidatus Abyssobacteria</taxon>
    </lineage>
</organism>
<evidence type="ECO:0000256" key="3">
    <source>
        <dbReference type="ARBA" id="ARBA00022679"/>
    </source>
</evidence>
<feature type="domain" description="Malonyl-CoA:ACP transacylase (MAT)" evidence="8">
    <location>
        <begin position="7"/>
        <end position="297"/>
    </location>
</feature>
<evidence type="ECO:0000256" key="7">
    <source>
        <dbReference type="PIRSR" id="PIRSR000446-1"/>
    </source>
</evidence>
<dbReference type="InterPro" id="IPR014043">
    <property type="entry name" value="Acyl_transferase_dom"/>
</dbReference>
<keyword evidence="4 6" id="KW-0012">Acyltransferase</keyword>
<dbReference type="GO" id="GO:0006633">
    <property type="term" value="P:fatty acid biosynthetic process"/>
    <property type="evidence" value="ECO:0007669"/>
    <property type="project" value="TreeGrafter"/>
</dbReference>
<dbReference type="FunFam" id="3.30.70.250:FF:000001">
    <property type="entry name" value="Malonyl CoA-acyl carrier protein transacylase"/>
    <property type="match status" value="1"/>
</dbReference>
<dbReference type="EC" id="2.3.1.39" evidence="1 6"/>
<proteinExistence type="inferred from homology"/>